<dbReference type="EMBL" id="QPEX01000027">
    <property type="protein sequence ID" value="RCS48241.1"/>
    <property type="molecule type" value="Genomic_DNA"/>
</dbReference>
<accession>A0A368KTV0</accession>
<dbReference type="SUPFAM" id="SSF52058">
    <property type="entry name" value="L domain-like"/>
    <property type="match status" value="1"/>
</dbReference>
<feature type="transmembrane region" description="Helical" evidence="1">
    <location>
        <begin position="658"/>
        <end position="679"/>
    </location>
</feature>
<reference evidence="2 3" key="1">
    <citation type="submission" date="2018-07" db="EMBL/GenBank/DDBJ databases">
        <title>Comparative genomes isolates from brazilian mangrove.</title>
        <authorList>
            <person name="De Araujo J.E."/>
            <person name="Taketani R.G."/>
            <person name="Silva M.C.P."/>
            <person name="Lourenco M.V."/>
            <person name="Oliveira V.M."/>
            <person name="Andreote F.D."/>
        </authorList>
    </citation>
    <scope>NUCLEOTIDE SEQUENCE [LARGE SCALE GENOMIC DNA]</scope>
    <source>
        <strain evidence="2 3">HEX PRIS-MGV</strain>
    </source>
</reference>
<feature type="transmembrane region" description="Helical" evidence="1">
    <location>
        <begin position="265"/>
        <end position="285"/>
    </location>
</feature>
<name>A0A368KTV0_9BACT</name>
<feature type="transmembrane region" description="Helical" evidence="1">
    <location>
        <begin position="17"/>
        <end position="39"/>
    </location>
</feature>
<feature type="transmembrane region" description="Helical" evidence="1">
    <location>
        <begin position="485"/>
        <end position="507"/>
    </location>
</feature>
<sequence>MNKQLYQVLRTYWQRKIVLLLGGIALLLAVPLFLVGTFWRESGYEIAPSIQLSRQNVFIYNDDWKNDLEGHPLTWVDSIYLSDSPDQPLVDLTLFTQASTLELSTQELTAERLTQIESLTKLQELELHARKIPSGTWTVLGSRLEMLDVPSRLLVEHADEMSQLTRLRVLRIERDALNPNTLSVVAKIPNLETLVLSSAVVDRHPGAEVTPPTPAWDPAQLAPLRDQPHLRSIFVSQPYPLARTTAVLPGVVLYHATNSRSQQIILMYSVYFSALISIIVALQIWAHFATQHSVIIPDYHRPHQLAALLVILGGSFVTMLVLINAGTALLPAVVLSLGIPALIMVVLVGSLSRSSLIRGICIPIGIFSGVMIWLPALGSYVSPTIAGEMEWFFLGTTWVLALTLLLVEGSLLAICFQQLPQMTRRIYEVSAMHPGFSPWDPQQQRRAAFSTKNWWQSLWDRTRPYPQLAGSSLWQQAKLWQMGNIFRPFGTMLAIGFGFLVVSYIISQNRVNSSIYLGFLFQMEAMALFMPLSVWYRRCRSLQTESLRPVSRPEFTQQLFAALARDQSWTIIPVVIGIGYQLFILPQESPEIDIRPFIPLPLLAMVWGYALSTSVFAIRQVWVLVGYFIAMILAPFVLIFVLALILDSLGIPFEQQAPGLYGVAGVGIIAAAVIVRLTYLQALRREWGYA</sequence>
<feature type="transmembrane region" description="Helical" evidence="1">
    <location>
        <begin position="625"/>
        <end position="646"/>
    </location>
</feature>
<dbReference type="Gene3D" id="3.80.10.10">
    <property type="entry name" value="Ribonuclease Inhibitor"/>
    <property type="match status" value="1"/>
</dbReference>
<dbReference type="InterPro" id="IPR032675">
    <property type="entry name" value="LRR_dom_sf"/>
</dbReference>
<feature type="transmembrane region" description="Helical" evidence="1">
    <location>
        <begin position="568"/>
        <end position="585"/>
    </location>
</feature>
<dbReference type="RefSeq" id="WP_114369289.1">
    <property type="nucleotide sequence ID" value="NZ_QPEX01000027.1"/>
</dbReference>
<keyword evidence="1" id="KW-1133">Transmembrane helix</keyword>
<feature type="transmembrane region" description="Helical" evidence="1">
    <location>
        <begin position="360"/>
        <end position="380"/>
    </location>
</feature>
<feature type="transmembrane region" description="Helical" evidence="1">
    <location>
        <begin position="392"/>
        <end position="416"/>
    </location>
</feature>
<protein>
    <submittedName>
        <fullName evidence="2">Uncharacterized protein</fullName>
    </submittedName>
</protein>
<organism evidence="2 3">
    <name type="scientific">Bremerella cremea</name>
    <dbReference type="NCBI Taxonomy" id="1031537"/>
    <lineage>
        <taxon>Bacteria</taxon>
        <taxon>Pseudomonadati</taxon>
        <taxon>Planctomycetota</taxon>
        <taxon>Planctomycetia</taxon>
        <taxon>Pirellulales</taxon>
        <taxon>Pirellulaceae</taxon>
        <taxon>Bremerella</taxon>
    </lineage>
</organism>
<feature type="transmembrane region" description="Helical" evidence="1">
    <location>
        <begin position="597"/>
        <end position="618"/>
    </location>
</feature>
<keyword evidence="1" id="KW-0812">Transmembrane</keyword>
<dbReference type="Proteomes" id="UP000253562">
    <property type="component" value="Unassembled WGS sequence"/>
</dbReference>
<proteinExistence type="predicted"/>
<feature type="transmembrane region" description="Helical" evidence="1">
    <location>
        <begin position="513"/>
        <end position="536"/>
    </location>
</feature>
<evidence type="ECO:0000256" key="1">
    <source>
        <dbReference type="SAM" id="Phobius"/>
    </source>
</evidence>
<feature type="transmembrane region" description="Helical" evidence="1">
    <location>
        <begin position="305"/>
        <end position="323"/>
    </location>
</feature>
<keyword evidence="1" id="KW-0472">Membrane</keyword>
<dbReference type="OrthoDB" id="246807at2"/>
<feature type="transmembrane region" description="Helical" evidence="1">
    <location>
        <begin position="329"/>
        <end position="348"/>
    </location>
</feature>
<evidence type="ECO:0000313" key="3">
    <source>
        <dbReference type="Proteomes" id="UP000253562"/>
    </source>
</evidence>
<dbReference type="AlphaFoldDB" id="A0A368KTV0"/>
<comment type="caution">
    <text evidence="2">The sequence shown here is derived from an EMBL/GenBank/DDBJ whole genome shotgun (WGS) entry which is preliminary data.</text>
</comment>
<gene>
    <name evidence="2" type="ORF">DTL42_13630</name>
</gene>
<evidence type="ECO:0000313" key="2">
    <source>
        <dbReference type="EMBL" id="RCS48241.1"/>
    </source>
</evidence>